<name>A0A656AT87_VIBCL</name>
<proteinExistence type="predicted"/>
<dbReference type="EMBL" id="CWQY01000053">
    <property type="protein sequence ID" value="CSD34450.1"/>
    <property type="molecule type" value="Genomic_DNA"/>
</dbReference>
<evidence type="ECO:0000313" key="2">
    <source>
        <dbReference type="Proteomes" id="UP000041770"/>
    </source>
</evidence>
<sequence length="54" mass="6004">MGSVSKPCHQAWLALWFAMVRLSPAIGVSKVIDCSWQCLTRSAIGSSHWWVNNS</sequence>
<evidence type="ECO:0000313" key="1">
    <source>
        <dbReference type="EMBL" id="CSD34450.1"/>
    </source>
</evidence>
<dbReference type="AlphaFoldDB" id="A0A656AT87"/>
<dbReference type="Proteomes" id="UP000041770">
    <property type="component" value="Unassembled WGS sequence"/>
</dbReference>
<protein>
    <submittedName>
        <fullName evidence="1">Uncharacterized protein</fullName>
    </submittedName>
</protein>
<reference evidence="1 2" key="1">
    <citation type="submission" date="2015-07" db="EMBL/GenBank/DDBJ databases">
        <authorList>
            <consortium name="Pathogen Informatics"/>
        </authorList>
    </citation>
    <scope>NUCLEOTIDE SEQUENCE [LARGE SCALE GENOMIC DNA]</scope>
    <source>
        <strain evidence="1 2">A316</strain>
    </source>
</reference>
<accession>A0A656AT87</accession>
<organism evidence="1 2">
    <name type="scientific">Vibrio cholerae</name>
    <dbReference type="NCBI Taxonomy" id="666"/>
    <lineage>
        <taxon>Bacteria</taxon>
        <taxon>Pseudomonadati</taxon>
        <taxon>Pseudomonadota</taxon>
        <taxon>Gammaproteobacteria</taxon>
        <taxon>Vibrionales</taxon>
        <taxon>Vibrionaceae</taxon>
        <taxon>Vibrio</taxon>
    </lineage>
</organism>
<gene>
    <name evidence="1" type="ORF">ERS013200_03945</name>
</gene>